<reference evidence="4" key="1">
    <citation type="journal article" date="2013" name="Nat. Biotechnol.">
        <title>Draft genome sequence of chickpea (Cicer arietinum) provides a resource for trait improvement.</title>
        <authorList>
            <person name="Varshney R.K."/>
            <person name="Song C."/>
            <person name="Saxena R.K."/>
            <person name="Azam S."/>
            <person name="Yu S."/>
            <person name="Sharpe A.G."/>
            <person name="Cannon S."/>
            <person name="Baek J."/>
            <person name="Rosen B.D."/>
            <person name="Tar'an B."/>
            <person name="Millan T."/>
            <person name="Zhang X."/>
            <person name="Ramsay L.D."/>
            <person name="Iwata A."/>
            <person name="Wang Y."/>
            <person name="Nelson W."/>
            <person name="Farmer A.D."/>
            <person name="Gaur P.M."/>
            <person name="Soderlund C."/>
            <person name="Penmetsa R.V."/>
            <person name="Xu C."/>
            <person name="Bharti A.K."/>
            <person name="He W."/>
            <person name="Winter P."/>
            <person name="Zhao S."/>
            <person name="Hane J.K."/>
            <person name="Carrasquilla-Garcia N."/>
            <person name="Condie J.A."/>
            <person name="Upadhyaya H.D."/>
            <person name="Luo M.C."/>
            <person name="Thudi M."/>
            <person name="Gowda C.L."/>
            <person name="Singh N.P."/>
            <person name="Lichtenzveig J."/>
            <person name="Gali K.K."/>
            <person name="Rubio J."/>
            <person name="Nadarajan N."/>
            <person name="Dolezel J."/>
            <person name="Bansal K.C."/>
            <person name="Xu X."/>
            <person name="Edwards D."/>
            <person name="Zhang G."/>
            <person name="Kahl G."/>
            <person name="Gil J."/>
            <person name="Singh K.B."/>
            <person name="Datta S.K."/>
            <person name="Jackson S.A."/>
            <person name="Wang J."/>
            <person name="Cook D.R."/>
        </authorList>
    </citation>
    <scope>NUCLEOTIDE SEQUENCE [LARGE SCALE GENOMIC DNA]</scope>
    <source>
        <strain evidence="4">cv. CDC Frontier</strain>
    </source>
</reference>
<dbReference type="PROSITE" id="PS50118">
    <property type="entry name" value="HMG_BOX_2"/>
    <property type="match status" value="1"/>
</dbReference>
<dbReference type="GO" id="GO:0003677">
    <property type="term" value="F:DNA binding"/>
    <property type="evidence" value="ECO:0007669"/>
    <property type="project" value="UniProtKB-UniRule"/>
</dbReference>
<dbReference type="PANTHER" id="PTHR46691:SF5">
    <property type="entry name" value="HMG (HIGH MOBILITY GROUP) BOX PROTEIN"/>
    <property type="match status" value="1"/>
</dbReference>
<organism evidence="4 5">
    <name type="scientific">Cicer arietinum</name>
    <name type="common">Chickpea</name>
    <name type="synonym">Garbanzo</name>
    <dbReference type="NCBI Taxonomy" id="3827"/>
    <lineage>
        <taxon>Eukaryota</taxon>
        <taxon>Viridiplantae</taxon>
        <taxon>Streptophyta</taxon>
        <taxon>Embryophyta</taxon>
        <taxon>Tracheophyta</taxon>
        <taxon>Spermatophyta</taxon>
        <taxon>Magnoliopsida</taxon>
        <taxon>eudicotyledons</taxon>
        <taxon>Gunneridae</taxon>
        <taxon>Pentapetalae</taxon>
        <taxon>rosids</taxon>
        <taxon>fabids</taxon>
        <taxon>Fabales</taxon>
        <taxon>Fabaceae</taxon>
        <taxon>Papilionoideae</taxon>
        <taxon>50 kb inversion clade</taxon>
        <taxon>NPAAA clade</taxon>
        <taxon>Hologalegina</taxon>
        <taxon>IRL clade</taxon>
        <taxon>Cicereae</taxon>
        <taxon>Cicer</taxon>
    </lineage>
</organism>
<dbReference type="Gene3D" id="1.10.30.10">
    <property type="entry name" value="High mobility group box domain"/>
    <property type="match status" value="1"/>
</dbReference>
<dbReference type="CDD" id="cd16100">
    <property type="entry name" value="ARID"/>
    <property type="match status" value="1"/>
</dbReference>
<proteinExistence type="predicted"/>
<feature type="DNA-binding region" description="HMG box" evidence="1">
    <location>
        <begin position="178"/>
        <end position="246"/>
    </location>
</feature>
<evidence type="ECO:0000259" key="2">
    <source>
        <dbReference type="PROSITE" id="PS50118"/>
    </source>
</evidence>
<evidence type="ECO:0000256" key="1">
    <source>
        <dbReference type="PROSITE-ProRule" id="PRU00267"/>
    </source>
</evidence>
<gene>
    <name evidence="5" type="primary">LOC101489073</name>
</gene>
<evidence type="ECO:0000313" key="5">
    <source>
        <dbReference type="RefSeq" id="XP_027189322.1"/>
    </source>
</evidence>
<dbReference type="GO" id="GO:0005634">
    <property type="term" value="C:nucleus"/>
    <property type="evidence" value="ECO:0007669"/>
    <property type="project" value="UniProtKB-UniRule"/>
</dbReference>
<dbReference type="RefSeq" id="XP_027189322.1">
    <property type="nucleotide sequence ID" value="XM_027333521.1"/>
</dbReference>
<dbReference type="SUPFAM" id="SSF46774">
    <property type="entry name" value="ARID-like"/>
    <property type="match status" value="1"/>
</dbReference>
<dbReference type="SMART" id="SM00501">
    <property type="entry name" value="BRIGHT"/>
    <property type="match status" value="1"/>
</dbReference>
<dbReference type="InterPro" id="IPR036910">
    <property type="entry name" value="HMG_box_dom_sf"/>
</dbReference>
<dbReference type="SUPFAM" id="SSF47095">
    <property type="entry name" value="HMG-box"/>
    <property type="match status" value="1"/>
</dbReference>
<sequence>MIPSQSNTQLMNVVVKQSFPDDSESFYAKLTDLLDSSGLTLMMDISCTSVPILLGSFNVRETSLDLYLFYLEVTRRGGFHQVGQQKKWGEVVCALKLEGSNTKLCAQVEKLYAHLLYKFEKLYFYRCPATSSTKVKRKHEDDLMVEKMSNDYSSQMTGVSSQEPQVLLQSPSNNKEMKKRGQSGYQIFLKQECARLKAYSQEIDGTKILRMAVDAWKKLSDIEKQPYLEESKKIRGKNKAAMIIENKQKSTHEDLKKDEKWPSMYSGDYYVSSQPLANYSFVNNAAGLKMTEKPSKDPLFLVGFDAYHSSK</sequence>
<dbReference type="STRING" id="3827.A0A3Q7YA30"/>
<evidence type="ECO:0000313" key="4">
    <source>
        <dbReference type="Proteomes" id="UP000087171"/>
    </source>
</evidence>
<keyword evidence="1" id="KW-0539">Nucleus</keyword>
<dbReference type="Pfam" id="PF01388">
    <property type="entry name" value="ARID"/>
    <property type="match status" value="1"/>
</dbReference>
<dbReference type="OrthoDB" id="1919336at2759"/>
<dbReference type="InterPro" id="IPR001606">
    <property type="entry name" value="ARID_dom"/>
</dbReference>
<dbReference type="SMART" id="SM00398">
    <property type="entry name" value="HMG"/>
    <property type="match status" value="1"/>
</dbReference>
<accession>A0A3Q7YA30</accession>
<dbReference type="Pfam" id="PF00505">
    <property type="entry name" value="HMG_box"/>
    <property type="match status" value="1"/>
</dbReference>
<dbReference type="SMART" id="SM01014">
    <property type="entry name" value="ARID"/>
    <property type="match status" value="1"/>
</dbReference>
<protein>
    <submittedName>
        <fullName evidence="5">High mobility group B protein 11 isoform X1</fullName>
    </submittedName>
</protein>
<keyword evidence="4" id="KW-1185">Reference proteome</keyword>
<dbReference type="InterPro" id="IPR009071">
    <property type="entry name" value="HMG_box_dom"/>
</dbReference>
<dbReference type="PROSITE" id="PS51011">
    <property type="entry name" value="ARID"/>
    <property type="match status" value="1"/>
</dbReference>
<feature type="domain" description="ARID" evidence="3">
    <location>
        <begin position="20"/>
        <end position="124"/>
    </location>
</feature>
<name>A0A3Q7YA30_CICAR</name>
<reference evidence="5" key="2">
    <citation type="submission" date="2025-08" db="UniProtKB">
        <authorList>
            <consortium name="RefSeq"/>
        </authorList>
    </citation>
    <scope>IDENTIFICATION</scope>
    <source>
        <tissue evidence="5">Etiolated seedlings</tissue>
    </source>
</reference>
<feature type="domain" description="HMG box" evidence="2">
    <location>
        <begin position="178"/>
        <end position="246"/>
    </location>
</feature>
<dbReference type="CDD" id="cd00084">
    <property type="entry name" value="HMG-box_SF"/>
    <property type="match status" value="1"/>
</dbReference>
<dbReference type="Proteomes" id="UP000087171">
    <property type="component" value="Chromosome Ca4"/>
</dbReference>
<dbReference type="InterPro" id="IPR036431">
    <property type="entry name" value="ARID_dom_sf"/>
</dbReference>
<dbReference type="PANTHER" id="PTHR46691">
    <property type="entry name" value="HIGH MOBILITY GROUP B PROTEIN 9"/>
    <property type="match status" value="1"/>
</dbReference>
<evidence type="ECO:0000259" key="3">
    <source>
        <dbReference type="PROSITE" id="PS51011"/>
    </source>
</evidence>
<keyword evidence="1" id="KW-0238">DNA-binding</keyword>
<dbReference type="Gene3D" id="1.10.150.60">
    <property type="entry name" value="ARID DNA-binding domain"/>
    <property type="match status" value="1"/>
</dbReference>
<dbReference type="AlphaFoldDB" id="A0A3Q7YA30"/>